<protein>
    <recommendedName>
        <fullName evidence="7 14">Ribonuclease HII</fullName>
        <shortName evidence="14">RNase HII</shortName>
        <ecNumber evidence="6 14">3.1.26.4</ecNumber>
    </recommendedName>
</protein>
<keyword evidence="19" id="KW-1185">Reference proteome</keyword>
<dbReference type="SUPFAM" id="SSF53098">
    <property type="entry name" value="Ribonuclease H-like"/>
    <property type="match status" value="1"/>
</dbReference>
<dbReference type="InterPro" id="IPR001352">
    <property type="entry name" value="RNase_HII/HIII"/>
</dbReference>
<evidence type="ECO:0000256" key="7">
    <source>
        <dbReference type="ARBA" id="ARBA00019179"/>
    </source>
</evidence>
<evidence type="ECO:0000256" key="16">
    <source>
        <dbReference type="RuleBase" id="RU003515"/>
    </source>
</evidence>
<dbReference type="CDD" id="cd07182">
    <property type="entry name" value="RNase_HII_bacteria_HII_like"/>
    <property type="match status" value="1"/>
</dbReference>
<dbReference type="NCBIfam" id="NF000594">
    <property type="entry name" value="PRK00015.1-1"/>
    <property type="match status" value="1"/>
</dbReference>
<evidence type="ECO:0000256" key="8">
    <source>
        <dbReference type="ARBA" id="ARBA00022490"/>
    </source>
</evidence>
<dbReference type="EMBL" id="JAMWYK010000001">
    <property type="protein sequence ID" value="MCO0831524.1"/>
    <property type="molecule type" value="Genomic_DNA"/>
</dbReference>
<keyword evidence="9 14" id="KW-0540">Nuclease</keyword>
<dbReference type="NCBIfam" id="NF000595">
    <property type="entry name" value="PRK00015.1-3"/>
    <property type="match status" value="1"/>
</dbReference>
<keyword evidence="12 14" id="KW-0378">Hydrolase</keyword>
<evidence type="ECO:0000256" key="4">
    <source>
        <dbReference type="ARBA" id="ARBA00004496"/>
    </source>
</evidence>
<feature type="binding site" evidence="14 15">
    <location>
        <position position="168"/>
    </location>
    <ligand>
        <name>a divalent metal cation</name>
        <dbReference type="ChEBI" id="CHEBI:60240"/>
    </ligand>
</feature>
<comment type="cofactor">
    <cofactor evidence="2">
        <name>Mg(2+)</name>
        <dbReference type="ChEBI" id="CHEBI:18420"/>
    </cofactor>
</comment>
<keyword evidence="8 14" id="KW-0963">Cytoplasm</keyword>
<keyword evidence="13 14" id="KW-0464">Manganese</keyword>
<reference evidence="18 19" key="1">
    <citation type="submission" date="2022-06" db="EMBL/GenBank/DDBJ databases">
        <title>Fructobacillus taiwanensis sp. nov., isolated from the honeybee.</title>
        <authorList>
            <person name="Chen Y.-S."/>
            <person name="Wang L.-T."/>
            <person name="Lee Y.-S."/>
            <person name="Chang Y.-C."/>
            <person name="Wu H.-C."/>
            <person name="Liao C.-Y."/>
            <person name="Chen W.-H."/>
            <person name="Deng J.-N."/>
            <person name="Wang Y.-H."/>
        </authorList>
    </citation>
    <scope>NUCLEOTIDE SEQUENCE [LARGE SCALE GENOMIC DNA]</scope>
    <source>
        <strain evidence="18 19">W13</strain>
    </source>
</reference>
<gene>
    <name evidence="14" type="primary">rnhB</name>
    <name evidence="18" type="ORF">NFX39_00240</name>
</gene>
<comment type="function">
    <text evidence="3 14 16">Endonuclease that specifically degrades the RNA of RNA-DNA hybrids.</text>
</comment>
<evidence type="ECO:0000256" key="12">
    <source>
        <dbReference type="ARBA" id="ARBA00022801"/>
    </source>
</evidence>
<comment type="subcellular location">
    <subcellularLocation>
        <location evidence="4 14">Cytoplasm</location>
    </subcellularLocation>
</comment>
<feature type="binding site" evidence="14 15">
    <location>
        <position position="76"/>
    </location>
    <ligand>
        <name>a divalent metal cation</name>
        <dbReference type="ChEBI" id="CHEBI:60240"/>
    </ligand>
</feature>
<dbReference type="Gene3D" id="3.30.420.10">
    <property type="entry name" value="Ribonuclease H-like superfamily/Ribonuclease H"/>
    <property type="match status" value="1"/>
</dbReference>
<evidence type="ECO:0000256" key="10">
    <source>
        <dbReference type="ARBA" id="ARBA00022723"/>
    </source>
</evidence>
<dbReference type="InterPro" id="IPR012337">
    <property type="entry name" value="RNaseH-like_sf"/>
</dbReference>
<evidence type="ECO:0000256" key="11">
    <source>
        <dbReference type="ARBA" id="ARBA00022759"/>
    </source>
</evidence>
<evidence type="ECO:0000256" key="13">
    <source>
        <dbReference type="ARBA" id="ARBA00023211"/>
    </source>
</evidence>
<evidence type="ECO:0000256" key="3">
    <source>
        <dbReference type="ARBA" id="ARBA00004065"/>
    </source>
</evidence>
<dbReference type="Pfam" id="PF01351">
    <property type="entry name" value="RNase_HII"/>
    <property type="match status" value="1"/>
</dbReference>
<organism evidence="18 19">
    <name type="scientific">Fructobacillus apis</name>
    <dbReference type="NCBI Taxonomy" id="2935017"/>
    <lineage>
        <taxon>Bacteria</taxon>
        <taxon>Bacillati</taxon>
        <taxon>Bacillota</taxon>
        <taxon>Bacilli</taxon>
        <taxon>Lactobacillales</taxon>
        <taxon>Lactobacillaceae</taxon>
        <taxon>Fructobacillus</taxon>
    </lineage>
</organism>
<comment type="catalytic activity">
    <reaction evidence="1 14 15 16">
        <text>Endonucleolytic cleavage to 5'-phosphomonoester.</text>
        <dbReference type="EC" id="3.1.26.4"/>
    </reaction>
</comment>
<keyword evidence="11 14" id="KW-0255">Endonuclease</keyword>
<comment type="caution">
    <text evidence="18">The sequence shown here is derived from an EMBL/GenBank/DDBJ whole genome shotgun (WGS) entry which is preliminary data.</text>
</comment>
<dbReference type="EC" id="3.1.26.4" evidence="6 14"/>
<evidence type="ECO:0000313" key="19">
    <source>
        <dbReference type="Proteomes" id="UP001523234"/>
    </source>
</evidence>
<evidence type="ECO:0000256" key="14">
    <source>
        <dbReference type="HAMAP-Rule" id="MF_00052"/>
    </source>
</evidence>
<comment type="similarity">
    <text evidence="5 14 16">Belongs to the RNase HII family.</text>
</comment>
<evidence type="ECO:0000256" key="9">
    <source>
        <dbReference type="ARBA" id="ARBA00022722"/>
    </source>
</evidence>
<comment type="cofactor">
    <cofactor evidence="14 15">
        <name>Mn(2+)</name>
        <dbReference type="ChEBI" id="CHEBI:29035"/>
    </cofactor>
    <cofactor evidence="14 15">
        <name>Mg(2+)</name>
        <dbReference type="ChEBI" id="CHEBI:18420"/>
    </cofactor>
    <text evidence="14 15">Manganese or magnesium. Binds 1 divalent metal ion per monomer in the absence of substrate. May bind a second metal ion after substrate binding.</text>
</comment>
<dbReference type="PROSITE" id="PS51975">
    <property type="entry name" value="RNASE_H_2"/>
    <property type="match status" value="1"/>
</dbReference>
<evidence type="ECO:0000256" key="6">
    <source>
        <dbReference type="ARBA" id="ARBA00012180"/>
    </source>
</evidence>
<sequence length="256" mass="28019">MTETIAAIKAALKEENVTESTLAAWRLDERAGVKTALASYDKRLEKKAKLKADFMTRFSFESELWEQGFQAIAGIDEVGRGPLAGPVVAAAVILPADFDVYGVIDSKQLSEKVRDDLVSKIKEQAIDYGIGIVDAARIDEINIYQASREAMKQAVLAMDVPADYMLVDAMNVDLPIQQQSLIKGDARSNSIGAASILAKVTRDSLMKAYDKEYPGYGFSQNDGYGTKAHMEGLAKLGPCPIHRRTFAPVKKLLEND</sequence>
<feature type="binding site" evidence="14 15">
    <location>
        <position position="77"/>
    </location>
    <ligand>
        <name>a divalent metal cation</name>
        <dbReference type="ChEBI" id="CHEBI:60240"/>
    </ligand>
</feature>
<name>A0ABT0ZNG0_9LACO</name>
<evidence type="ECO:0000256" key="1">
    <source>
        <dbReference type="ARBA" id="ARBA00000077"/>
    </source>
</evidence>
<feature type="domain" description="RNase H type-2" evidence="17">
    <location>
        <begin position="70"/>
        <end position="256"/>
    </location>
</feature>
<dbReference type="Proteomes" id="UP001523234">
    <property type="component" value="Unassembled WGS sequence"/>
</dbReference>
<evidence type="ECO:0000259" key="17">
    <source>
        <dbReference type="PROSITE" id="PS51975"/>
    </source>
</evidence>
<dbReference type="InterPro" id="IPR036397">
    <property type="entry name" value="RNaseH_sf"/>
</dbReference>
<dbReference type="PANTHER" id="PTHR10954:SF18">
    <property type="entry name" value="RIBONUCLEASE HII"/>
    <property type="match status" value="1"/>
</dbReference>
<dbReference type="RefSeq" id="WP_252441916.1">
    <property type="nucleotide sequence ID" value="NZ_JAMWYK010000001.1"/>
</dbReference>
<dbReference type="InterPro" id="IPR022898">
    <property type="entry name" value="RNase_HII"/>
</dbReference>
<dbReference type="GO" id="GO:0004523">
    <property type="term" value="F:RNA-DNA hybrid ribonuclease activity"/>
    <property type="evidence" value="ECO:0007669"/>
    <property type="project" value="UniProtKB-EC"/>
</dbReference>
<keyword evidence="10 14" id="KW-0479">Metal-binding</keyword>
<dbReference type="HAMAP" id="MF_00052_B">
    <property type="entry name" value="RNase_HII_B"/>
    <property type="match status" value="1"/>
</dbReference>
<evidence type="ECO:0000256" key="5">
    <source>
        <dbReference type="ARBA" id="ARBA00007383"/>
    </source>
</evidence>
<evidence type="ECO:0000313" key="18">
    <source>
        <dbReference type="EMBL" id="MCO0831524.1"/>
    </source>
</evidence>
<dbReference type="PANTHER" id="PTHR10954">
    <property type="entry name" value="RIBONUCLEASE H2 SUBUNIT A"/>
    <property type="match status" value="1"/>
</dbReference>
<accession>A0ABT0ZNG0</accession>
<proteinExistence type="inferred from homology"/>
<dbReference type="InterPro" id="IPR024567">
    <property type="entry name" value="RNase_HII/HIII_dom"/>
</dbReference>
<evidence type="ECO:0000256" key="2">
    <source>
        <dbReference type="ARBA" id="ARBA00001946"/>
    </source>
</evidence>
<evidence type="ECO:0000256" key="15">
    <source>
        <dbReference type="PROSITE-ProRule" id="PRU01319"/>
    </source>
</evidence>